<evidence type="ECO:0000313" key="1">
    <source>
        <dbReference type="EMBL" id="SFE89360.1"/>
    </source>
</evidence>
<dbReference type="Proteomes" id="UP000198896">
    <property type="component" value="Unassembled WGS sequence"/>
</dbReference>
<protein>
    <submittedName>
        <fullName evidence="1">Uncharacterized protein</fullName>
    </submittedName>
</protein>
<dbReference type="AlphaFoldDB" id="A0A1I2EAU0"/>
<dbReference type="EMBL" id="FONL01000031">
    <property type="protein sequence ID" value="SFE89360.1"/>
    <property type="molecule type" value="Genomic_DNA"/>
</dbReference>
<proteinExistence type="predicted"/>
<dbReference type="RefSeq" id="WP_093914355.1">
    <property type="nucleotide sequence ID" value="NZ_FONL01000031.1"/>
</dbReference>
<reference evidence="1 2" key="1">
    <citation type="submission" date="2016-10" db="EMBL/GenBank/DDBJ databases">
        <authorList>
            <person name="de Groot N.N."/>
        </authorList>
    </citation>
    <scope>NUCLEOTIDE SEQUENCE [LARGE SCALE GENOMIC DNA]</scope>
    <source>
        <strain evidence="1 2">DSM 9236</strain>
    </source>
</reference>
<organism evidence="1 2">
    <name type="scientific">Succiniclasticum ruminis DSM 9236</name>
    <dbReference type="NCBI Taxonomy" id="1123323"/>
    <lineage>
        <taxon>Bacteria</taxon>
        <taxon>Bacillati</taxon>
        <taxon>Bacillota</taxon>
        <taxon>Negativicutes</taxon>
        <taxon>Acidaminococcales</taxon>
        <taxon>Acidaminococcaceae</taxon>
        <taxon>Succiniclasticum</taxon>
    </lineage>
</organism>
<keyword evidence="2" id="KW-1185">Reference proteome</keyword>
<sequence>MAKTAKNKKERKKVVIFLVEGQSEVIALSNEIEKFCSKYYDNVITRLVLMDDDGKQGGDFTSKKGIDPDCLEKCIHKLYIRKLAANYGLYEKDLAELVHIVDLDGTFIPDDKVLCDESLAEKKENIYKDDCIVTYNADNIRERNHRKAANIKKMLTMKCVDIKAKSIPYSVYYFSSNLDHFLYGEANLEPEEKCNRAREFAEYCYDNPDNFNETFANTALTASPGMSYEDSWEETFQGTNSLNRHTNLNLFFESKKNAKETDAPETPVED</sequence>
<evidence type="ECO:0000313" key="2">
    <source>
        <dbReference type="Proteomes" id="UP000198896"/>
    </source>
</evidence>
<name>A0A1I2EAU0_9FIRM</name>
<accession>A0A1I2EAU0</accession>
<gene>
    <name evidence="1" type="ORF">SAMN05216245_13112</name>
</gene>
<dbReference type="OrthoDB" id="2110614at2"/>